<reference evidence="2" key="2">
    <citation type="journal article" date="2015" name="Genome Announc.">
        <title>Draft Genome Sequence of Filamentous Marine Cyanobacterium Lyngbya confervoides Strain BDU141951.</title>
        <authorList>
            <person name="Chandrababunaidu M.M."/>
            <person name="Sen D."/>
            <person name="Tripathy S."/>
        </authorList>
    </citation>
    <scope>NUCLEOTIDE SEQUENCE</scope>
    <source>
        <strain evidence="2">BDU141951</strain>
    </source>
</reference>
<dbReference type="AlphaFoldDB" id="A0A0C1UU10"/>
<dbReference type="Pfam" id="PF04519">
    <property type="entry name" value="Bactofilin"/>
    <property type="match status" value="1"/>
</dbReference>
<comment type="similarity">
    <text evidence="1">Belongs to the bactofilin family.</text>
</comment>
<reference evidence="2" key="3">
    <citation type="submission" date="2020-02" db="EMBL/GenBank/DDBJ databases">
        <authorList>
            <person name="Sarangi A.N."/>
            <person name="Ghosh S."/>
            <person name="Mukherjee M."/>
            <person name="Tripathy S."/>
        </authorList>
    </citation>
    <scope>NUCLEOTIDE SEQUENCE</scope>
    <source>
        <strain evidence="2">BDU141951</strain>
    </source>
</reference>
<sequence>MFRRKSAPLLTYLSQKTEFEGTLHAEGMLRVDGIVHGTVDVHGDMEISSTGLVEGPEVKAHNLVVHGVLKARVVAKGKLTLSRTARLEGDVIAGALEIEAGAYYTGFIETQDAKSLPPSRDLPELYGTTDTPSLNP</sequence>
<dbReference type="EMBL" id="JTHE02000003">
    <property type="protein sequence ID" value="NEV69856.1"/>
    <property type="molecule type" value="Genomic_DNA"/>
</dbReference>
<accession>A0A0C1UU10</accession>
<proteinExistence type="inferred from homology"/>
<gene>
    <name evidence="2" type="ORF">QQ91_022435</name>
</gene>
<evidence type="ECO:0000256" key="1">
    <source>
        <dbReference type="ARBA" id="ARBA00044755"/>
    </source>
</evidence>
<evidence type="ECO:0000313" key="2">
    <source>
        <dbReference type="EMBL" id="NEV69856.1"/>
    </source>
</evidence>
<name>A0A0C1UU10_9CYAN</name>
<reference evidence="2" key="1">
    <citation type="submission" date="2014-11" db="EMBL/GenBank/DDBJ databases">
        <authorList>
            <person name="Malar M.C."/>
            <person name="Sen D."/>
            <person name="Tripathy S."/>
        </authorList>
    </citation>
    <scope>NUCLEOTIDE SEQUENCE</scope>
    <source>
        <strain evidence="2">BDU141951</strain>
    </source>
</reference>
<dbReference type="PANTHER" id="PTHR35024">
    <property type="entry name" value="HYPOTHETICAL CYTOSOLIC PROTEIN"/>
    <property type="match status" value="1"/>
</dbReference>
<organism evidence="2">
    <name type="scientific">Lyngbya confervoides BDU141951</name>
    <dbReference type="NCBI Taxonomy" id="1574623"/>
    <lineage>
        <taxon>Bacteria</taxon>
        <taxon>Bacillati</taxon>
        <taxon>Cyanobacteriota</taxon>
        <taxon>Cyanophyceae</taxon>
        <taxon>Oscillatoriophycideae</taxon>
        <taxon>Oscillatoriales</taxon>
        <taxon>Microcoleaceae</taxon>
        <taxon>Lyngbya</taxon>
    </lineage>
</organism>
<comment type="caution">
    <text evidence="2">The sequence shown here is derived from an EMBL/GenBank/DDBJ whole genome shotgun (WGS) entry which is preliminary data.</text>
</comment>
<protein>
    <submittedName>
        <fullName evidence="2">Polymer-forming cytoskeletal protein</fullName>
    </submittedName>
</protein>
<dbReference type="InterPro" id="IPR007607">
    <property type="entry name" value="BacA/B"/>
</dbReference>
<dbReference type="PANTHER" id="PTHR35024:SF4">
    <property type="entry name" value="POLYMER-FORMING CYTOSKELETAL PROTEIN"/>
    <property type="match status" value="1"/>
</dbReference>